<dbReference type="EMBL" id="MU277262">
    <property type="protein sequence ID" value="KAI0056543.1"/>
    <property type="molecule type" value="Genomic_DNA"/>
</dbReference>
<accession>A0ACB8SKZ5</accession>
<reference evidence="1" key="1">
    <citation type="submission" date="2021-03" db="EMBL/GenBank/DDBJ databases">
        <authorList>
            <consortium name="DOE Joint Genome Institute"/>
            <person name="Ahrendt S."/>
            <person name="Looney B.P."/>
            <person name="Miyauchi S."/>
            <person name="Morin E."/>
            <person name="Drula E."/>
            <person name="Courty P.E."/>
            <person name="Chicoki N."/>
            <person name="Fauchery L."/>
            <person name="Kohler A."/>
            <person name="Kuo A."/>
            <person name="Labutti K."/>
            <person name="Pangilinan J."/>
            <person name="Lipzen A."/>
            <person name="Riley R."/>
            <person name="Andreopoulos W."/>
            <person name="He G."/>
            <person name="Johnson J."/>
            <person name="Barry K.W."/>
            <person name="Grigoriev I.V."/>
            <person name="Nagy L."/>
            <person name="Hibbett D."/>
            <person name="Henrissat B."/>
            <person name="Matheny P.B."/>
            <person name="Labbe J."/>
            <person name="Martin F."/>
        </authorList>
    </citation>
    <scope>NUCLEOTIDE SEQUENCE</scope>
    <source>
        <strain evidence="1">HHB10654</strain>
    </source>
</reference>
<evidence type="ECO:0000313" key="2">
    <source>
        <dbReference type="Proteomes" id="UP000814140"/>
    </source>
</evidence>
<evidence type="ECO:0000313" key="1">
    <source>
        <dbReference type="EMBL" id="KAI0056543.1"/>
    </source>
</evidence>
<proteinExistence type="predicted"/>
<protein>
    <submittedName>
        <fullName evidence="1">Uncharacterized protein</fullName>
    </submittedName>
</protein>
<sequence>MYNDAASDAPLYLVPNREGTGKRLVRRPHPPPTTAPLPDDFDAITVTRGGTTVHDPADSALDIDYDDMTVEQGFGREMPLRRAGSPTRSLGGELLGARPGLHKGKANSVAGGMGERPARKSLGGGGKAKAPTAGRVDLVQKKVLEDGPERTISVWREGVAKSASEQGDGEGEVKSEVDSHAGRRRVSVDERKRNGLNGLGLANLSLNGKESAGPMTEKGPRSPQQRSFSGASSPPQTNMSRISPPQIASPQKALRAQPSSPSRGPPKPDYTTASSDGLSTSQSRANGTSTVEAVLSTCQPSLLHIAPILEELGVRRSDHLRALARMSEETRDREVKEEALKKGITVVEWAIFLDKLQSL</sequence>
<name>A0ACB8SKZ5_9AGAM</name>
<keyword evidence="2" id="KW-1185">Reference proteome</keyword>
<comment type="caution">
    <text evidence="1">The sequence shown here is derived from an EMBL/GenBank/DDBJ whole genome shotgun (WGS) entry which is preliminary data.</text>
</comment>
<reference evidence="1" key="2">
    <citation type="journal article" date="2022" name="New Phytol.">
        <title>Evolutionary transition to the ectomycorrhizal habit in the genomes of a hyperdiverse lineage of mushroom-forming fungi.</title>
        <authorList>
            <person name="Looney B."/>
            <person name="Miyauchi S."/>
            <person name="Morin E."/>
            <person name="Drula E."/>
            <person name="Courty P.E."/>
            <person name="Kohler A."/>
            <person name="Kuo A."/>
            <person name="LaButti K."/>
            <person name="Pangilinan J."/>
            <person name="Lipzen A."/>
            <person name="Riley R."/>
            <person name="Andreopoulos W."/>
            <person name="He G."/>
            <person name="Johnson J."/>
            <person name="Nolan M."/>
            <person name="Tritt A."/>
            <person name="Barry K.W."/>
            <person name="Grigoriev I.V."/>
            <person name="Nagy L.G."/>
            <person name="Hibbett D."/>
            <person name="Henrissat B."/>
            <person name="Matheny P.B."/>
            <person name="Labbe J."/>
            <person name="Martin F.M."/>
        </authorList>
    </citation>
    <scope>NUCLEOTIDE SEQUENCE</scope>
    <source>
        <strain evidence="1">HHB10654</strain>
    </source>
</reference>
<gene>
    <name evidence="1" type="ORF">BV25DRAFT_1562483</name>
</gene>
<organism evidence="1 2">
    <name type="scientific">Artomyces pyxidatus</name>
    <dbReference type="NCBI Taxonomy" id="48021"/>
    <lineage>
        <taxon>Eukaryota</taxon>
        <taxon>Fungi</taxon>
        <taxon>Dikarya</taxon>
        <taxon>Basidiomycota</taxon>
        <taxon>Agaricomycotina</taxon>
        <taxon>Agaricomycetes</taxon>
        <taxon>Russulales</taxon>
        <taxon>Auriscalpiaceae</taxon>
        <taxon>Artomyces</taxon>
    </lineage>
</organism>
<dbReference type="Proteomes" id="UP000814140">
    <property type="component" value="Unassembled WGS sequence"/>
</dbReference>